<dbReference type="AlphaFoldDB" id="A0A195F140"/>
<protein>
    <submittedName>
        <fullName evidence="1">Uncharacterized protein</fullName>
    </submittedName>
</protein>
<dbReference type="Proteomes" id="UP000078541">
    <property type="component" value="Unassembled WGS sequence"/>
</dbReference>
<gene>
    <name evidence="1" type="ORF">ALC56_11700</name>
</gene>
<sequence>MNHHYHRQHHTTTGITAAAAAAAAVAAAAAALLPLPPPPKKLVESLGAGTKLCTREGGGRRERVVGRHSRGYTRLIYLWVDTKAQDGSLLPFAIAIFANWERIERSGIDCRSKLSFLWINQRDDR</sequence>
<evidence type="ECO:0000313" key="1">
    <source>
        <dbReference type="EMBL" id="KYN33887.1"/>
    </source>
</evidence>
<keyword evidence="2" id="KW-1185">Reference proteome</keyword>
<dbReference type="EMBL" id="KQ981880">
    <property type="protein sequence ID" value="KYN33887.1"/>
    <property type="molecule type" value="Genomic_DNA"/>
</dbReference>
<proteinExistence type="predicted"/>
<evidence type="ECO:0000313" key="2">
    <source>
        <dbReference type="Proteomes" id="UP000078541"/>
    </source>
</evidence>
<name>A0A195F140_9HYME</name>
<accession>A0A195F140</accession>
<reference evidence="1 2" key="1">
    <citation type="submission" date="2016-03" db="EMBL/GenBank/DDBJ databases">
        <title>Trachymyrmex septentrionalis WGS genome.</title>
        <authorList>
            <person name="Nygaard S."/>
            <person name="Hu H."/>
            <person name="Boomsma J."/>
            <person name="Zhang G."/>
        </authorList>
    </citation>
    <scope>NUCLEOTIDE SEQUENCE [LARGE SCALE GENOMIC DNA]</scope>
    <source>
        <strain evidence="1">Tsep2-gDNA-1</strain>
        <tissue evidence="1">Whole body</tissue>
    </source>
</reference>
<organism evidence="1 2">
    <name type="scientific">Trachymyrmex septentrionalis</name>
    <dbReference type="NCBI Taxonomy" id="34720"/>
    <lineage>
        <taxon>Eukaryota</taxon>
        <taxon>Metazoa</taxon>
        <taxon>Ecdysozoa</taxon>
        <taxon>Arthropoda</taxon>
        <taxon>Hexapoda</taxon>
        <taxon>Insecta</taxon>
        <taxon>Pterygota</taxon>
        <taxon>Neoptera</taxon>
        <taxon>Endopterygota</taxon>
        <taxon>Hymenoptera</taxon>
        <taxon>Apocrita</taxon>
        <taxon>Aculeata</taxon>
        <taxon>Formicoidea</taxon>
        <taxon>Formicidae</taxon>
        <taxon>Myrmicinae</taxon>
        <taxon>Trachymyrmex</taxon>
    </lineage>
</organism>